<name>A0A8S9ZB36_9BILA</name>
<evidence type="ECO:0000313" key="2">
    <source>
        <dbReference type="Proteomes" id="UP000605970"/>
    </source>
</evidence>
<gene>
    <name evidence="1" type="ORF">Mgra_00009985</name>
</gene>
<organism evidence="1 2">
    <name type="scientific">Meloidogyne graminicola</name>
    <dbReference type="NCBI Taxonomy" id="189291"/>
    <lineage>
        <taxon>Eukaryota</taxon>
        <taxon>Metazoa</taxon>
        <taxon>Ecdysozoa</taxon>
        <taxon>Nematoda</taxon>
        <taxon>Chromadorea</taxon>
        <taxon>Rhabditida</taxon>
        <taxon>Tylenchina</taxon>
        <taxon>Tylenchomorpha</taxon>
        <taxon>Tylenchoidea</taxon>
        <taxon>Meloidogynidae</taxon>
        <taxon>Meloidogyninae</taxon>
        <taxon>Meloidogyne</taxon>
    </lineage>
</organism>
<comment type="caution">
    <text evidence="1">The sequence shown here is derived from an EMBL/GenBank/DDBJ whole genome shotgun (WGS) entry which is preliminary data.</text>
</comment>
<dbReference type="EMBL" id="JABEBT010000205">
    <property type="protein sequence ID" value="KAF7624735.1"/>
    <property type="molecule type" value="Genomic_DNA"/>
</dbReference>
<protein>
    <submittedName>
        <fullName evidence="1">Beta-Casp domain-containing protein</fullName>
    </submittedName>
</protein>
<evidence type="ECO:0000313" key="1">
    <source>
        <dbReference type="EMBL" id="KAF7624735.1"/>
    </source>
</evidence>
<reference evidence="1" key="1">
    <citation type="journal article" date="2020" name="Ecol. Evol.">
        <title>Genome structure and content of the rice root-knot nematode (Meloidogyne graminicola).</title>
        <authorList>
            <person name="Phan N.T."/>
            <person name="Danchin E.G.J."/>
            <person name="Klopp C."/>
            <person name="Perfus-Barbeoch L."/>
            <person name="Kozlowski D.K."/>
            <person name="Koutsovoulos G.D."/>
            <person name="Lopez-Roques C."/>
            <person name="Bouchez O."/>
            <person name="Zahm M."/>
            <person name="Besnard G."/>
            <person name="Bellafiore S."/>
        </authorList>
    </citation>
    <scope>NUCLEOTIDE SEQUENCE</scope>
    <source>
        <strain evidence="1">VN-18</strain>
    </source>
</reference>
<accession>A0A8S9ZB36</accession>
<keyword evidence="2" id="KW-1185">Reference proteome</keyword>
<proteinExistence type="predicted"/>
<sequence length="80" mass="9502">MELSLENVLLLIHWIHLYIHPPIQQSFSSQLPEEYDDNFNIYSNRFDESFDVLGEDEDQQQQPIDDIECNSGTVYPFSFF</sequence>
<dbReference type="Proteomes" id="UP000605970">
    <property type="component" value="Unassembled WGS sequence"/>
</dbReference>
<dbReference type="AlphaFoldDB" id="A0A8S9ZB36"/>